<keyword evidence="2" id="KW-0812">Transmembrane</keyword>
<dbReference type="STRING" id="115783.SAMN02745119_00610"/>
<keyword evidence="4" id="KW-1185">Reference proteome</keyword>
<dbReference type="Proteomes" id="UP000190102">
    <property type="component" value="Unassembled WGS sequence"/>
</dbReference>
<keyword evidence="2" id="KW-1133">Transmembrane helix</keyword>
<sequence>MKNKLLSYWNGLSGSQRRNLAWCAAGCILVTVFAIGYYAMNRGKDSVSTKSAKQAPLSIEPKLLEKSQFLESQKEIAKRDDKVAELQKKLDEITREKKGDPTPAPVLQAGTTPAVPGDNHLAVTAQQQGQTQKAGSGRTVISKQPLPPLPPMPQSSSFSLPPPPAAPQGMAAGQLQSPPETEIGDIAIVSSPGSGKPAKADAEDKKKDVGTVSVYLPPSFMEATLLSGLDAPTTSEAKGNPVPVLLRVKTPAVLPNSVKANLKGCFVIADGKGNLATERAELLLVSLSCLDRKGQAVVDQKIKGFVVDEDGKIGLRGRVVAKMGSMIARSMLAGFFGGAGDAIKSAATTMSVSPLGTTQTVDPKDIAMSGLGSGLSSGFKEIQKFYMELARQTMPVIEVGATKPVTLVISEGINLDIKKIAKGGGK</sequence>
<feature type="transmembrane region" description="Helical" evidence="2">
    <location>
        <begin position="20"/>
        <end position="40"/>
    </location>
</feature>
<organism evidence="3 4">
    <name type="scientific">Trichlorobacter thiogenes</name>
    <dbReference type="NCBI Taxonomy" id="115783"/>
    <lineage>
        <taxon>Bacteria</taxon>
        <taxon>Pseudomonadati</taxon>
        <taxon>Thermodesulfobacteriota</taxon>
        <taxon>Desulfuromonadia</taxon>
        <taxon>Geobacterales</taxon>
        <taxon>Geobacteraceae</taxon>
        <taxon>Trichlorobacter</taxon>
    </lineage>
</organism>
<evidence type="ECO:0000256" key="2">
    <source>
        <dbReference type="SAM" id="Phobius"/>
    </source>
</evidence>
<name>A0A1T4KMC6_9BACT</name>
<dbReference type="EMBL" id="FUWR01000001">
    <property type="protein sequence ID" value="SJZ43523.1"/>
    <property type="molecule type" value="Genomic_DNA"/>
</dbReference>
<gene>
    <name evidence="3" type="ORF">SAMN02745119_00610</name>
</gene>
<dbReference type="AlphaFoldDB" id="A0A1T4KMC6"/>
<evidence type="ECO:0000313" key="3">
    <source>
        <dbReference type="EMBL" id="SJZ43523.1"/>
    </source>
</evidence>
<protein>
    <submittedName>
        <fullName evidence="3">Conjugal transfer pilus assembly protein TraB</fullName>
    </submittedName>
</protein>
<dbReference type="Pfam" id="PF03743">
    <property type="entry name" value="TrbI"/>
    <property type="match status" value="1"/>
</dbReference>
<evidence type="ECO:0000313" key="4">
    <source>
        <dbReference type="Proteomes" id="UP000190102"/>
    </source>
</evidence>
<feature type="region of interest" description="Disordered" evidence="1">
    <location>
        <begin position="92"/>
        <end position="205"/>
    </location>
</feature>
<dbReference type="OrthoDB" id="15544at2"/>
<dbReference type="CDD" id="cd16430">
    <property type="entry name" value="TraB"/>
    <property type="match status" value="1"/>
</dbReference>
<feature type="compositionally biased region" description="Low complexity" evidence="1">
    <location>
        <begin position="124"/>
        <end position="135"/>
    </location>
</feature>
<dbReference type="RefSeq" id="WP_078788891.1">
    <property type="nucleotide sequence ID" value="NZ_FUWR01000001.1"/>
</dbReference>
<accession>A0A1T4KMC6</accession>
<proteinExistence type="predicted"/>
<evidence type="ECO:0000256" key="1">
    <source>
        <dbReference type="SAM" id="MobiDB-lite"/>
    </source>
</evidence>
<keyword evidence="2" id="KW-0472">Membrane</keyword>
<dbReference type="InterPro" id="IPR005498">
    <property type="entry name" value="T4SS_VirB10/TraB/TrbI"/>
</dbReference>
<reference evidence="4" key="1">
    <citation type="submission" date="2017-02" db="EMBL/GenBank/DDBJ databases">
        <authorList>
            <person name="Varghese N."/>
            <person name="Submissions S."/>
        </authorList>
    </citation>
    <scope>NUCLEOTIDE SEQUENCE [LARGE SCALE GENOMIC DNA]</scope>
    <source>
        <strain evidence="4">ATCC BAA-34</strain>
    </source>
</reference>